<dbReference type="RefSeq" id="WP_116688452.1">
    <property type="nucleotide sequence ID" value="NZ_CAWNYD010000009.1"/>
</dbReference>
<dbReference type="Proteomes" id="UP000244906">
    <property type="component" value="Unassembled WGS sequence"/>
</dbReference>
<reference evidence="2 3" key="1">
    <citation type="submission" date="2018-04" db="EMBL/GenBank/DDBJ databases">
        <title>Thalassorhabdus spongiae gen. nov., sp. nov., isolated from a marine sponge in South-West Iceland.</title>
        <authorList>
            <person name="Knobloch S."/>
            <person name="Daussin A."/>
            <person name="Johannsson R."/>
            <person name="Marteinsson V.T."/>
        </authorList>
    </citation>
    <scope>NUCLEOTIDE SEQUENCE [LARGE SCALE GENOMIC DNA]</scope>
    <source>
        <strain evidence="2 3">Hp12</strain>
    </source>
</reference>
<protein>
    <recommendedName>
        <fullName evidence="4">Outer membrane protein beta-barrel domain-containing protein</fullName>
    </recommendedName>
</protein>
<dbReference type="OrthoDB" id="5874203at2"/>
<evidence type="ECO:0000313" key="2">
    <source>
        <dbReference type="EMBL" id="PVZ65713.1"/>
    </source>
</evidence>
<name>A0A2V1GXF5_9GAMM</name>
<evidence type="ECO:0000256" key="1">
    <source>
        <dbReference type="SAM" id="SignalP"/>
    </source>
</evidence>
<keyword evidence="3" id="KW-1185">Reference proteome</keyword>
<dbReference type="AlphaFoldDB" id="A0A2V1GXF5"/>
<gene>
    <name evidence="2" type="ORF">DC094_17695</name>
</gene>
<proteinExistence type="predicted"/>
<feature type="signal peptide" evidence="1">
    <location>
        <begin position="1"/>
        <end position="19"/>
    </location>
</feature>
<feature type="chain" id="PRO_5015847474" description="Outer membrane protein beta-barrel domain-containing protein" evidence="1">
    <location>
        <begin position="20"/>
        <end position="197"/>
    </location>
</feature>
<dbReference type="EMBL" id="QDDL01000009">
    <property type="protein sequence ID" value="PVZ65713.1"/>
    <property type="molecule type" value="Genomic_DNA"/>
</dbReference>
<keyword evidence="1" id="KW-0732">Signal</keyword>
<accession>A0A2V1GXF5</accession>
<sequence length="197" mass="21720">MYKIITSAMLLISSNAVFAGSSGVQGNIEPGLNIVLEASVFLGGDSVGTRSYENNDSSSSIGMMEGFGFGGGLAYQLPESPFGIKSTLAYKTNAADIEHKANIINVIPYYQTGDHRFGLGLTYHISPELTANDVYTTQGSYVDNYKEQYENATGLIAEYRWYWMQFQVGSVKYTEKTVGLKYNNTYFSIAGNFFFQL</sequence>
<organism evidence="2 3">
    <name type="scientific">Pelagibaculum spongiae</name>
    <dbReference type="NCBI Taxonomy" id="2080658"/>
    <lineage>
        <taxon>Bacteria</taxon>
        <taxon>Pseudomonadati</taxon>
        <taxon>Pseudomonadota</taxon>
        <taxon>Gammaproteobacteria</taxon>
        <taxon>Oceanospirillales</taxon>
        <taxon>Pelagibaculum</taxon>
    </lineage>
</organism>
<evidence type="ECO:0008006" key="4">
    <source>
        <dbReference type="Google" id="ProtNLM"/>
    </source>
</evidence>
<comment type="caution">
    <text evidence="2">The sequence shown here is derived from an EMBL/GenBank/DDBJ whole genome shotgun (WGS) entry which is preliminary data.</text>
</comment>
<evidence type="ECO:0000313" key="3">
    <source>
        <dbReference type="Proteomes" id="UP000244906"/>
    </source>
</evidence>